<protein>
    <recommendedName>
        <fullName evidence="6">Pentacotripeptide-repeat region of PRORP domain-containing protein</fullName>
    </recommendedName>
</protein>
<accession>A0A5C7GST0</accession>
<dbReference type="OrthoDB" id="185373at2759"/>
<dbReference type="EMBL" id="VAHF01000013">
    <property type="protein sequence ID" value="TXG47537.1"/>
    <property type="molecule type" value="Genomic_DNA"/>
</dbReference>
<dbReference type="FunFam" id="1.25.40.10:FF:000090">
    <property type="entry name" value="Pentatricopeptide repeat-containing protein, chloroplastic"/>
    <property type="match status" value="1"/>
</dbReference>
<dbReference type="InterPro" id="IPR046960">
    <property type="entry name" value="PPR_At4g14850-like_plant"/>
</dbReference>
<evidence type="ECO:0008006" key="6">
    <source>
        <dbReference type="Google" id="ProtNLM"/>
    </source>
</evidence>
<dbReference type="Pfam" id="PF13041">
    <property type="entry name" value="PPR_2"/>
    <property type="match status" value="2"/>
</dbReference>
<evidence type="ECO:0000256" key="1">
    <source>
        <dbReference type="ARBA" id="ARBA00022737"/>
    </source>
</evidence>
<dbReference type="GO" id="GO:0003723">
    <property type="term" value="F:RNA binding"/>
    <property type="evidence" value="ECO:0007669"/>
    <property type="project" value="InterPro"/>
</dbReference>
<dbReference type="InterPro" id="IPR046848">
    <property type="entry name" value="E_motif"/>
</dbReference>
<feature type="region of interest" description="Disordered" evidence="3">
    <location>
        <begin position="1"/>
        <end position="20"/>
    </location>
</feature>
<feature type="repeat" description="PPR" evidence="2">
    <location>
        <begin position="254"/>
        <end position="289"/>
    </location>
</feature>
<gene>
    <name evidence="4" type="ORF">EZV62_026831</name>
</gene>
<comment type="caution">
    <text evidence="4">The sequence shown here is derived from an EMBL/GenBank/DDBJ whole genome shotgun (WGS) entry which is preliminary data.</text>
</comment>
<dbReference type="PROSITE" id="PS51375">
    <property type="entry name" value="PPR"/>
    <property type="match status" value="4"/>
</dbReference>
<evidence type="ECO:0000313" key="4">
    <source>
        <dbReference type="EMBL" id="TXG47537.1"/>
    </source>
</evidence>
<name>A0A5C7GST0_9ROSI</name>
<dbReference type="Pfam" id="PF20431">
    <property type="entry name" value="E_motif"/>
    <property type="match status" value="1"/>
</dbReference>
<feature type="repeat" description="PPR" evidence="2">
    <location>
        <begin position="325"/>
        <end position="355"/>
    </location>
</feature>
<feature type="repeat" description="PPR" evidence="2">
    <location>
        <begin position="192"/>
        <end position="226"/>
    </location>
</feature>
<dbReference type="Proteomes" id="UP000323000">
    <property type="component" value="Chromosome 13"/>
</dbReference>
<dbReference type="Gene3D" id="1.25.40.10">
    <property type="entry name" value="Tetratricopeptide repeat domain"/>
    <property type="match status" value="5"/>
</dbReference>
<keyword evidence="5" id="KW-1185">Reference proteome</keyword>
<dbReference type="AlphaFoldDB" id="A0A5C7GST0"/>
<evidence type="ECO:0000313" key="5">
    <source>
        <dbReference type="Proteomes" id="UP000323000"/>
    </source>
</evidence>
<dbReference type="SUPFAM" id="SSF48452">
    <property type="entry name" value="TPR-like"/>
    <property type="match status" value="1"/>
</dbReference>
<sequence length="539" mass="60336">MKNAKLPRTRPSVFSSTNNHSNPLVSSNQIFLPKPLEYNESLSYRSTVTWSTSLSSTLQQYINSDTPFGGQSIHTRIIKSGFIPNTNISIKLLILYLKCGALNYARQMFDELPQRTLSAYNYMISGNLRHGLVQESLGFVRRLVLSGERPDGYTFSMILKASTSCRSNVVLLPRRLGRMVHAQIVKCDVEPDDVLYTALVDSYVKNGMVGYARTVFDMMLEKNVVCSTSMISGYMSQGFVEDAEEIFSKTMEKDIVVYNAMIEGYSKSIETAKKALEVYVDMQRFNFLPNISTFASVIGACSVLAEFEFGQQVQSQLMKTELFKNVKMGSALVDMYAKCGRIEDAQRVFDHMPEKNVFTWTSMIDGYGKNGNPDEALELFLRMQECHVQPNYVTFLGALSACGHAGLVAKGHEIFESMERDYSMKPKMEHYACMVDLLGRAGSLEQALKFIQQIPGKPNSDVWAALLSSSRLHEDVEMANIAANEIFKLNANDRPGAYVSLSNTLAAAGKWNNVSELREGMKLRGILKDTGYSWVGRDS</sequence>
<dbReference type="InterPro" id="IPR011990">
    <property type="entry name" value="TPR-like_helical_dom_sf"/>
</dbReference>
<proteinExistence type="predicted"/>
<dbReference type="GO" id="GO:0009451">
    <property type="term" value="P:RNA modification"/>
    <property type="evidence" value="ECO:0007669"/>
    <property type="project" value="InterPro"/>
</dbReference>
<dbReference type="Pfam" id="PF01535">
    <property type="entry name" value="PPR"/>
    <property type="match status" value="2"/>
</dbReference>
<reference evidence="5" key="1">
    <citation type="journal article" date="2019" name="Gigascience">
        <title>De novo genome assembly of the endangered Acer yangbiense, a plant species with extremely small populations endemic to Yunnan Province, China.</title>
        <authorList>
            <person name="Yang J."/>
            <person name="Wariss H.M."/>
            <person name="Tao L."/>
            <person name="Zhang R."/>
            <person name="Yun Q."/>
            <person name="Hollingsworth P."/>
            <person name="Dao Z."/>
            <person name="Luo G."/>
            <person name="Guo H."/>
            <person name="Ma Y."/>
            <person name="Sun W."/>
        </authorList>
    </citation>
    <scope>NUCLEOTIDE SEQUENCE [LARGE SCALE GENOMIC DNA]</scope>
    <source>
        <strain evidence="5">cv. Malutang</strain>
    </source>
</reference>
<dbReference type="NCBIfam" id="TIGR00756">
    <property type="entry name" value="PPR"/>
    <property type="match status" value="4"/>
</dbReference>
<organism evidence="4 5">
    <name type="scientific">Acer yangbiense</name>
    <dbReference type="NCBI Taxonomy" id="1000413"/>
    <lineage>
        <taxon>Eukaryota</taxon>
        <taxon>Viridiplantae</taxon>
        <taxon>Streptophyta</taxon>
        <taxon>Embryophyta</taxon>
        <taxon>Tracheophyta</taxon>
        <taxon>Spermatophyta</taxon>
        <taxon>Magnoliopsida</taxon>
        <taxon>eudicotyledons</taxon>
        <taxon>Gunneridae</taxon>
        <taxon>Pentapetalae</taxon>
        <taxon>rosids</taxon>
        <taxon>malvids</taxon>
        <taxon>Sapindales</taxon>
        <taxon>Sapindaceae</taxon>
        <taxon>Hippocastanoideae</taxon>
        <taxon>Acereae</taxon>
        <taxon>Acer</taxon>
    </lineage>
</organism>
<dbReference type="PANTHER" id="PTHR47926">
    <property type="entry name" value="PENTATRICOPEPTIDE REPEAT-CONTAINING PROTEIN"/>
    <property type="match status" value="1"/>
</dbReference>
<keyword evidence="1" id="KW-0677">Repeat</keyword>
<evidence type="ECO:0000256" key="2">
    <source>
        <dbReference type="PROSITE-ProRule" id="PRU00708"/>
    </source>
</evidence>
<dbReference type="PANTHER" id="PTHR47926:SF535">
    <property type="entry name" value="PENTACOTRIPEPTIDE-REPEAT REGION OF PRORP DOMAIN-CONTAINING PROTEIN"/>
    <property type="match status" value="1"/>
</dbReference>
<feature type="repeat" description="PPR" evidence="2">
    <location>
        <begin position="356"/>
        <end position="390"/>
    </location>
</feature>
<dbReference type="InterPro" id="IPR002885">
    <property type="entry name" value="PPR_rpt"/>
</dbReference>
<evidence type="ECO:0000256" key="3">
    <source>
        <dbReference type="SAM" id="MobiDB-lite"/>
    </source>
</evidence>